<keyword evidence="1" id="KW-0472">Membrane</keyword>
<evidence type="ECO:0000313" key="2">
    <source>
        <dbReference type="EMBL" id="SFR55224.1"/>
    </source>
</evidence>
<protein>
    <submittedName>
        <fullName evidence="2">Uncharacterized protein</fullName>
    </submittedName>
</protein>
<gene>
    <name evidence="2" type="ORF">SAMN04490243_2868</name>
</gene>
<sequence>MSNSKAERFQTIGTALAIIISLAAMFISLYEASIMKSQQASMVWPYLDMSQQYNSDGFAVEISNKGTGPAIITSVQVDYKGQPVESMDILMDSLNPNRTFGYDILRNSTIGNQVLMSGEKRIVFGLPYNEETRIVQSNLDKIRVRIGYKSVLDENWFFDSEDGSHPKEKFEATVEFKN</sequence>
<accession>A0A1I6HLE8</accession>
<organism evidence="2 3">
    <name type="scientific">Robiginitalea myxolifaciens</name>
    <dbReference type="NCBI Taxonomy" id="400055"/>
    <lineage>
        <taxon>Bacteria</taxon>
        <taxon>Pseudomonadati</taxon>
        <taxon>Bacteroidota</taxon>
        <taxon>Flavobacteriia</taxon>
        <taxon>Flavobacteriales</taxon>
        <taxon>Flavobacteriaceae</taxon>
        <taxon>Robiginitalea</taxon>
    </lineage>
</organism>
<evidence type="ECO:0000313" key="3">
    <source>
        <dbReference type="Proteomes" id="UP000199534"/>
    </source>
</evidence>
<evidence type="ECO:0000256" key="1">
    <source>
        <dbReference type="SAM" id="Phobius"/>
    </source>
</evidence>
<dbReference type="RefSeq" id="WP_092983381.1">
    <property type="nucleotide sequence ID" value="NZ_FOYQ01000002.1"/>
</dbReference>
<proteinExistence type="predicted"/>
<reference evidence="2 3" key="1">
    <citation type="submission" date="2016-10" db="EMBL/GenBank/DDBJ databases">
        <authorList>
            <person name="de Groot N.N."/>
        </authorList>
    </citation>
    <scope>NUCLEOTIDE SEQUENCE [LARGE SCALE GENOMIC DNA]</scope>
    <source>
        <strain evidence="2 3">DSM 21019</strain>
    </source>
</reference>
<name>A0A1I6HLE8_9FLAO</name>
<keyword evidence="1" id="KW-0812">Transmembrane</keyword>
<feature type="transmembrane region" description="Helical" evidence="1">
    <location>
        <begin position="12"/>
        <end position="32"/>
    </location>
</feature>
<dbReference type="EMBL" id="FOYQ01000002">
    <property type="protein sequence ID" value="SFR55224.1"/>
    <property type="molecule type" value="Genomic_DNA"/>
</dbReference>
<dbReference type="Proteomes" id="UP000199534">
    <property type="component" value="Unassembled WGS sequence"/>
</dbReference>
<dbReference type="AlphaFoldDB" id="A0A1I6HLE8"/>
<dbReference type="STRING" id="400055.SAMN04490243_2868"/>
<keyword evidence="3" id="KW-1185">Reference proteome</keyword>
<keyword evidence="1" id="KW-1133">Transmembrane helix</keyword>
<dbReference type="OrthoDB" id="1492993at2"/>